<dbReference type="Proteomes" id="UP000298412">
    <property type="component" value="Unassembled WGS sequence"/>
</dbReference>
<name>A0A4R8WI53_9MICO</name>
<dbReference type="EMBL" id="SOFP01000075">
    <property type="protein sequence ID" value="TFC10401.1"/>
    <property type="molecule type" value="Genomic_DNA"/>
</dbReference>
<gene>
    <name evidence="2" type="ORF">E3O19_15480</name>
</gene>
<evidence type="ECO:0000313" key="3">
    <source>
        <dbReference type="Proteomes" id="UP000298412"/>
    </source>
</evidence>
<proteinExistence type="predicted"/>
<comment type="caution">
    <text evidence="2">The sequence shown here is derived from an EMBL/GenBank/DDBJ whole genome shotgun (WGS) entry which is preliminary data.</text>
</comment>
<dbReference type="RefSeq" id="WP_134569094.1">
    <property type="nucleotide sequence ID" value="NZ_SOFP01000075.1"/>
</dbReference>
<evidence type="ECO:0000313" key="2">
    <source>
        <dbReference type="EMBL" id="TFC10401.1"/>
    </source>
</evidence>
<evidence type="ECO:0000256" key="1">
    <source>
        <dbReference type="SAM" id="MobiDB-lite"/>
    </source>
</evidence>
<feature type="region of interest" description="Disordered" evidence="1">
    <location>
        <begin position="68"/>
        <end position="93"/>
    </location>
</feature>
<accession>A0A4R8WI53</accession>
<reference evidence="2 3" key="1">
    <citation type="submission" date="2019-03" db="EMBL/GenBank/DDBJ databases">
        <title>Genomics of glacier-inhabiting Cryobacterium strains.</title>
        <authorList>
            <person name="Liu Q."/>
            <person name="Xin Y.-H."/>
        </authorList>
    </citation>
    <scope>NUCLEOTIDE SEQUENCE [LARGE SCALE GENOMIC DNA]</scope>
    <source>
        <strain evidence="2 3">MDT1-3</strain>
    </source>
</reference>
<organism evidence="2 3">
    <name type="scientific">Cryobacterium algoritolerans</name>
    <dbReference type="NCBI Taxonomy" id="1259184"/>
    <lineage>
        <taxon>Bacteria</taxon>
        <taxon>Bacillati</taxon>
        <taxon>Actinomycetota</taxon>
        <taxon>Actinomycetes</taxon>
        <taxon>Micrococcales</taxon>
        <taxon>Microbacteriaceae</taxon>
        <taxon>Cryobacterium</taxon>
    </lineage>
</organism>
<sequence>MTSLMGLGTIFGRTRASVKIVVQAGTAAQAGATVQAGTAKPHLGLVLLGGGLIEGAIDPAPTETVLERSAPPRWLGGRRRLDQSRRRYPALRA</sequence>
<dbReference type="AlphaFoldDB" id="A0A4R8WI53"/>
<protein>
    <submittedName>
        <fullName evidence="2">Uncharacterized protein</fullName>
    </submittedName>
</protein>
<keyword evidence="3" id="KW-1185">Reference proteome</keyword>